<evidence type="ECO:0000313" key="2">
    <source>
        <dbReference type="EMBL" id="OGZ55211.1"/>
    </source>
</evidence>
<dbReference type="STRING" id="1802129.A3J04_04095"/>
<sequence>MILFGIFFALLPLPVFAYLDPGTGSLIIHMIVGALVGVSYTVRVFWANIKSLFRKLFGRKSDRNNGTSARNQ</sequence>
<keyword evidence="1" id="KW-1133">Transmembrane helix</keyword>
<organism evidence="2 3">
    <name type="scientific">Candidatus Ryanbacteria bacterium RIFCSPLOWO2_02_FULL_47_14</name>
    <dbReference type="NCBI Taxonomy" id="1802129"/>
    <lineage>
        <taxon>Bacteria</taxon>
        <taxon>Candidatus Ryaniibacteriota</taxon>
    </lineage>
</organism>
<dbReference type="Proteomes" id="UP000177954">
    <property type="component" value="Unassembled WGS sequence"/>
</dbReference>
<proteinExistence type="predicted"/>
<keyword evidence="1" id="KW-0472">Membrane</keyword>
<feature type="transmembrane region" description="Helical" evidence="1">
    <location>
        <begin position="27"/>
        <end position="46"/>
    </location>
</feature>
<name>A0A1G2GZ19_9BACT</name>
<dbReference type="EMBL" id="MHNZ01000036">
    <property type="protein sequence ID" value="OGZ55211.1"/>
    <property type="molecule type" value="Genomic_DNA"/>
</dbReference>
<comment type="caution">
    <text evidence="2">The sequence shown here is derived from an EMBL/GenBank/DDBJ whole genome shotgun (WGS) entry which is preliminary data.</text>
</comment>
<reference evidence="2 3" key="1">
    <citation type="journal article" date="2016" name="Nat. Commun.">
        <title>Thousands of microbial genomes shed light on interconnected biogeochemical processes in an aquifer system.</title>
        <authorList>
            <person name="Anantharaman K."/>
            <person name="Brown C.T."/>
            <person name="Hug L.A."/>
            <person name="Sharon I."/>
            <person name="Castelle C.J."/>
            <person name="Probst A.J."/>
            <person name="Thomas B.C."/>
            <person name="Singh A."/>
            <person name="Wilkins M.J."/>
            <person name="Karaoz U."/>
            <person name="Brodie E.L."/>
            <person name="Williams K.H."/>
            <person name="Hubbard S.S."/>
            <person name="Banfield J.F."/>
        </authorList>
    </citation>
    <scope>NUCLEOTIDE SEQUENCE [LARGE SCALE GENOMIC DNA]</scope>
</reference>
<evidence type="ECO:0000256" key="1">
    <source>
        <dbReference type="SAM" id="Phobius"/>
    </source>
</evidence>
<dbReference type="AlphaFoldDB" id="A0A1G2GZ19"/>
<evidence type="ECO:0000313" key="3">
    <source>
        <dbReference type="Proteomes" id="UP000177954"/>
    </source>
</evidence>
<accession>A0A1G2GZ19</accession>
<gene>
    <name evidence="2" type="ORF">A3J04_04095</name>
</gene>
<protein>
    <submittedName>
        <fullName evidence="2">Uncharacterized protein</fullName>
    </submittedName>
</protein>
<keyword evidence="1" id="KW-0812">Transmembrane</keyword>